<accession>A0ABR3QS34</accession>
<feature type="region of interest" description="Disordered" evidence="1">
    <location>
        <begin position="26"/>
        <end position="46"/>
    </location>
</feature>
<dbReference type="Pfam" id="PF06985">
    <property type="entry name" value="HET"/>
    <property type="match status" value="1"/>
</dbReference>
<evidence type="ECO:0000259" key="2">
    <source>
        <dbReference type="Pfam" id="PF06985"/>
    </source>
</evidence>
<sequence>MDTDVDYPPQACEPVRPIELPYQPSVSKRKRSIADENTSLRIPEPRNNPFIQSQALHERVQLTKLVEIWHQAWDTLTQDETTKLEDGAASDSDISLQIRALVDSPYWDQVIETNHGASARIVNMVLEGNQIRQSHQPLEPQEFRLLYQYPSEPPAPLSYHLFNRTLPERSDQIEYTAFSYCWGPRLQKHKVIFINGSPFIISETLFDLLDQSRISKSAYFWIDALCIRQDEDDAADKNAQIPLMGSIYRKATWVDIWLGRDSDGVGVALDQLYDQGPQALLDPDCAEKIYSILQRAWFGRVWIIQELLLAQPDAPVLILGPFEIEWELFAEAVLQFEALCTQHECLSVKIDGMGQYHRYGSWATLKSRIRSSQAFTLITHRKHYLKDQIKINSTTDAESRILRAEMCAKYLHVVGSGKATDLRDKVYGILGIVPYALLPDFSIDYRKSIARVYADMTISLMSISPKMPYLTLLYTYPVLSASTHLGKDVPSWTLDFSGAEIDRANATLFDKDPWLRTHTPSVDATVPFDLTTRALELPVDASPIDTIIQVIDTPSAMQLQTALDIFSQSAGLLHEEVVDSFGKCARFLSAAQAIYDQAWDQLMSDYSWERSQLWQIMNPETFRTSYKFDAGEWSDRFEALFSGRDTFSSQDPYAVQLMELAAESRPGSREPTPDVHMSGVWDDSVLQFSWYLYVQPIVHNLCQLLRRFSRRKCSFFVTKHGLGGLGMPGAKVGDAVTILFRKTPGCIEVPFIIRDRADGCFSMVSVAHVADDWKSLAQARGTFEPQNITLR</sequence>
<reference evidence="3 4" key="1">
    <citation type="submission" date="2024-02" db="EMBL/GenBank/DDBJ databases">
        <title>De novo assembly and annotation of 12 fungi associated with fruit tree decline syndrome in Ontario, Canada.</title>
        <authorList>
            <person name="Sulman M."/>
            <person name="Ellouze W."/>
            <person name="Ilyukhin E."/>
        </authorList>
    </citation>
    <scope>NUCLEOTIDE SEQUENCE [LARGE SCALE GENOMIC DNA]</scope>
    <source>
        <strain evidence="3 4">M97-236</strain>
    </source>
</reference>
<dbReference type="PANTHER" id="PTHR24148:SF64">
    <property type="entry name" value="HETEROKARYON INCOMPATIBILITY DOMAIN-CONTAINING PROTEIN"/>
    <property type="match status" value="1"/>
</dbReference>
<evidence type="ECO:0000313" key="3">
    <source>
        <dbReference type="EMBL" id="KAL1594704.1"/>
    </source>
</evidence>
<gene>
    <name evidence="3" type="ORF">SLS59_008754</name>
</gene>
<proteinExistence type="predicted"/>
<comment type="caution">
    <text evidence="3">The sequence shown here is derived from an EMBL/GenBank/DDBJ whole genome shotgun (WGS) entry which is preliminary data.</text>
</comment>
<dbReference type="EMBL" id="JAKIXB020000035">
    <property type="protein sequence ID" value="KAL1594704.1"/>
    <property type="molecule type" value="Genomic_DNA"/>
</dbReference>
<keyword evidence="4" id="KW-1185">Reference proteome</keyword>
<dbReference type="InterPro" id="IPR010730">
    <property type="entry name" value="HET"/>
</dbReference>
<feature type="domain" description="Heterokaryon incompatibility" evidence="2">
    <location>
        <begin position="175"/>
        <end position="306"/>
    </location>
</feature>
<protein>
    <recommendedName>
        <fullName evidence="2">Heterokaryon incompatibility domain-containing protein</fullName>
    </recommendedName>
</protein>
<name>A0ABR3QS34_9PLEO</name>
<dbReference type="InterPro" id="IPR052895">
    <property type="entry name" value="HetReg/Transcr_Mod"/>
</dbReference>
<evidence type="ECO:0000313" key="4">
    <source>
        <dbReference type="Proteomes" id="UP001521222"/>
    </source>
</evidence>
<dbReference type="Proteomes" id="UP001521222">
    <property type="component" value="Unassembled WGS sequence"/>
</dbReference>
<organism evidence="3 4">
    <name type="scientific">Nothophoma quercina</name>
    <dbReference type="NCBI Taxonomy" id="749835"/>
    <lineage>
        <taxon>Eukaryota</taxon>
        <taxon>Fungi</taxon>
        <taxon>Dikarya</taxon>
        <taxon>Ascomycota</taxon>
        <taxon>Pezizomycotina</taxon>
        <taxon>Dothideomycetes</taxon>
        <taxon>Pleosporomycetidae</taxon>
        <taxon>Pleosporales</taxon>
        <taxon>Pleosporineae</taxon>
        <taxon>Didymellaceae</taxon>
        <taxon>Nothophoma</taxon>
    </lineage>
</organism>
<dbReference type="PANTHER" id="PTHR24148">
    <property type="entry name" value="ANKYRIN REPEAT DOMAIN-CONTAINING PROTEIN 39 HOMOLOG-RELATED"/>
    <property type="match status" value="1"/>
</dbReference>
<evidence type="ECO:0000256" key="1">
    <source>
        <dbReference type="SAM" id="MobiDB-lite"/>
    </source>
</evidence>